<dbReference type="EMBL" id="CP029352">
    <property type="protein sequence ID" value="AWK84837.1"/>
    <property type="molecule type" value="Genomic_DNA"/>
</dbReference>
<dbReference type="KEGG" id="azz:DEW08_00320"/>
<keyword evidence="2" id="KW-1185">Reference proteome</keyword>
<reference evidence="2" key="1">
    <citation type="submission" date="2018-05" db="EMBL/GenBank/DDBJ databases">
        <title>Azospirillum thermophila sp. nov., a novel isolated from hot spring.</title>
        <authorList>
            <person name="Zhao Z."/>
        </authorList>
    </citation>
    <scope>NUCLEOTIDE SEQUENCE [LARGE SCALE GENOMIC DNA]</scope>
    <source>
        <strain evidence="2">CFH 70021</strain>
    </source>
</reference>
<dbReference type="Proteomes" id="UP000245629">
    <property type="component" value="Chromosome 1"/>
</dbReference>
<protein>
    <submittedName>
        <fullName evidence="1">Uncharacterized protein</fullName>
    </submittedName>
</protein>
<evidence type="ECO:0000313" key="1">
    <source>
        <dbReference type="EMBL" id="AWK84837.1"/>
    </source>
</evidence>
<dbReference type="RefSeq" id="WP_109323561.1">
    <property type="nucleotide sequence ID" value="NZ_CP029352.1"/>
</dbReference>
<name>A0A2S2CKJ7_9PROT</name>
<organism evidence="1 2">
    <name type="scientific">Azospirillum thermophilum</name>
    <dbReference type="NCBI Taxonomy" id="2202148"/>
    <lineage>
        <taxon>Bacteria</taxon>
        <taxon>Pseudomonadati</taxon>
        <taxon>Pseudomonadota</taxon>
        <taxon>Alphaproteobacteria</taxon>
        <taxon>Rhodospirillales</taxon>
        <taxon>Azospirillaceae</taxon>
        <taxon>Azospirillum</taxon>
    </lineage>
</organism>
<gene>
    <name evidence="1" type="ORF">DEW08_00320</name>
</gene>
<accession>A0A2S2CKJ7</accession>
<dbReference type="OrthoDB" id="7306868at2"/>
<proteinExistence type="predicted"/>
<evidence type="ECO:0000313" key="2">
    <source>
        <dbReference type="Proteomes" id="UP000245629"/>
    </source>
</evidence>
<sequence>MRFVELTDTAGAAVMLNGAGVLFLRAAADGITEIHLSGRAEPLRVALPLDDVARALEDAVPEPREPPDPTMALLS</sequence>
<dbReference type="AlphaFoldDB" id="A0A2S2CKJ7"/>